<keyword evidence="1" id="KW-0547">Nucleotide-binding</keyword>
<keyword evidence="2" id="KW-0378">Hydrolase</keyword>
<dbReference type="GO" id="GO:0005737">
    <property type="term" value="C:cytoplasm"/>
    <property type="evidence" value="ECO:0007669"/>
    <property type="project" value="TreeGrafter"/>
</dbReference>
<comment type="function">
    <text evidence="5">Zinc chaperone that directly transfers zinc cofactor to target proteins, thereby activating them. Zinc is transferred from the CXCC motif in the GTPase domain to the zinc binding site in target proteins in a process requiring GTP hydrolysis.</text>
</comment>
<organism evidence="8 9">
    <name type="scientific">Acuticoccus mangrovi</name>
    <dbReference type="NCBI Taxonomy" id="2796142"/>
    <lineage>
        <taxon>Bacteria</taxon>
        <taxon>Pseudomonadati</taxon>
        <taxon>Pseudomonadota</taxon>
        <taxon>Alphaproteobacteria</taxon>
        <taxon>Hyphomicrobiales</taxon>
        <taxon>Amorphaceae</taxon>
        <taxon>Acuticoccus</taxon>
    </lineage>
</organism>
<sequence length="320" mass="34194">MTPTPVVLLTGFLGSGKTTLLNRLLGSPDFADTAVVINEAGSVGLDHALIEKGEEDVVMLEGGCICCRLRGSLNRTLNDLVRRRAKDGMGFSRVVVETSGLADPEPILHALVADPLFVRHYAMSGVVTVVDAVHALDTLADHVEGRMQVALADRLLITKTDIATHRRAPLESALTALNPMADRLVAAEMPDAALVWLDPGAVPSRRPNRTPRCHAVPSDAVEIATASRVFPGALSRCAIDDWLDHTSDLFGPALLRLKGILQVEGVAEPVVLHGVQGLVYSPGTAPREAGRDNRMVLIARDLPAVLLEDALDRLAARVVH</sequence>
<dbReference type="Gene3D" id="3.40.50.300">
    <property type="entry name" value="P-loop containing nucleotide triphosphate hydrolases"/>
    <property type="match status" value="1"/>
</dbReference>
<keyword evidence="9" id="KW-1185">Reference proteome</keyword>
<keyword evidence="3" id="KW-0143">Chaperone</keyword>
<dbReference type="PANTHER" id="PTHR13748:SF62">
    <property type="entry name" value="COBW DOMAIN-CONTAINING PROTEIN"/>
    <property type="match status" value="1"/>
</dbReference>
<dbReference type="Proteomes" id="UP000609531">
    <property type="component" value="Unassembled WGS sequence"/>
</dbReference>
<proteinExistence type="inferred from homology"/>
<accession>A0A934IGG7</accession>
<dbReference type="CDD" id="cd03112">
    <property type="entry name" value="CobW-like"/>
    <property type="match status" value="1"/>
</dbReference>
<evidence type="ECO:0000256" key="6">
    <source>
        <dbReference type="ARBA" id="ARBA00049117"/>
    </source>
</evidence>
<dbReference type="PANTHER" id="PTHR13748">
    <property type="entry name" value="COBW-RELATED"/>
    <property type="match status" value="1"/>
</dbReference>
<evidence type="ECO:0000256" key="1">
    <source>
        <dbReference type="ARBA" id="ARBA00022741"/>
    </source>
</evidence>
<dbReference type="EMBL" id="JAEKJA010000001">
    <property type="protein sequence ID" value="MBJ3774541.1"/>
    <property type="molecule type" value="Genomic_DNA"/>
</dbReference>
<evidence type="ECO:0000313" key="8">
    <source>
        <dbReference type="EMBL" id="MBJ3774541.1"/>
    </source>
</evidence>
<dbReference type="Gene3D" id="3.30.1220.10">
    <property type="entry name" value="CobW-like, C-terminal domain"/>
    <property type="match status" value="1"/>
</dbReference>
<feature type="domain" description="CobW C-terminal" evidence="7">
    <location>
        <begin position="223"/>
        <end position="315"/>
    </location>
</feature>
<evidence type="ECO:0000256" key="5">
    <source>
        <dbReference type="ARBA" id="ARBA00045658"/>
    </source>
</evidence>
<dbReference type="Pfam" id="PF07683">
    <property type="entry name" value="CobW_C"/>
    <property type="match status" value="1"/>
</dbReference>
<reference evidence="8" key="1">
    <citation type="submission" date="2020-12" db="EMBL/GenBank/DDBJ databases">
        <title>Bacterial taxonomy.</title>
        <authorList>
            <person name="Pan X."/>
        </authorList>
    </citation>
    <scope>NUCLEOTIDE SEQUENCE</scope>
    <source>
        <strain evidence="8">B2012</strain>
    </source>
</reference>
<evidence type="ECO:0000256" key="3">
    <source>
        <dbReference type="ARBA" id="ARBA00023186"/>
    </source>
</evidence>
<dbReference type="InterPro" id="IPR027417">
    <property type="entry name" value="P-loop_NTPase"/>
</dbReference>
<dbReference type="GO" id="GO:0000166">
    <property type="term" value="F:nucleotide binding"/>
    <property type="evidence" value="ECO:0007669"/>
    <property type="project" value="UniProtKB-KW"/>
</dbReference>
<dbReference type="InterPro" id="IPR051316">
    <property type="entry name" value="Zinc-reg_GTPase_activator"/>
</dbReference>
<dbReference type="SUPFAM" id="SSF90002">
    <property type="entry name" value="Hypothetical protein YjiA, C-terminal domain"/>
    <property type="match status" value="1"/>
</dbReference>
<dbReference type="InterPro" id="IPR011629">
    <property type="entry name" value="CobW-like_C"/>
</dbReference>
<dbReference type="SMART" id="SM00833">
    <property type="entry name" value="CobW_C"/>
    <property type="match status" value="1"/>
</dbReference>
<dbReference type="Pfam" id="PF02492">
    <property type="entry name" value="cobW"/>
    <property type="match status" value="1"/>
</dbReference>
<dbReference type="InterPro" id="IPR036627">
    <property type="entry name" value="CobW-likC_sf"/>
</dbReference>
<dbReference type="RefSeq" id="WP_198880412.1">
    <property type="nucleotide sequence ID" value="NZ_JAEKJA010000001.1"/>
</dbReference>
<comment type="caution">
    <text evidence="8">The sequence shown here is derived from an EMBL/GenBank/DDBJ whole genome shotgun (WGS) entry which is preliminary data.</text>
</comment>
<dbReference type="AlphaFoldDB" id="A0A934IGG7"/>
<dbReference type="SUPFAM" id="SSF52540">
    <property type="entry name" value="P-loop containing nucleoside triphosphate hydrolases"/>
    <property type="match status" value="1"/>
</dbReference>
<evidence type="ECO:0000256" key="4">
    <source>
        <dbReference type="ARBA" id="ARBA00034320"/>
    </source>
</evidence>
<comment type="catalytic activity">
    <reaction evidence="6">
        <text>GTP + H2O = GDP + phosphate + H(+)</text>
        <dbReference type="Rhea" id="RHEA:19669"/>
        <dbReference type="ChEBI" id="CHEBI:15377"/>
        <dbReference type="ChEBI" id="CHEBI:15378"/>
        <dbReference type="ChEBI" id="CHEBI:37565"/>
        <dbReference type="ChEBI" id="CHEBI:43474"/>
        <dbReference type="ChEBI" id="CHEBI:58189"/>
    </reaction>
    <physiologicalReaction direction="left-to-right" evidence="6">
        <dbReference type="Rhea" id="RHEA:19670"/>
    </physiologicalReaction>
</comment>
<comment type="similarity">
    <text evidence="4">Belongs to the SIMIBI class G3E GTPase family. ZNG1 subfamily.</text>
</comment>
<evidence type="ECO:0000313" key="9">
    <source>
        <dbReference type="Proteomes" id="UP000609531"/>
    </source>
</evidence>
<dbReference type="InterPro" id="IPR003495">
    <property type="entry name" value="CobW/HypB/UreG_nucleotide-bd"/>
</dbReference>
<gene>
    <name evidence="8" type="ORF">JCR33_02510</name>
</gene>
<dbReference type="GO" id="GO:0016787">
    <property type="term" value="F:hydrolase activity"/>
    <property type="evidence" value="ECO:0007669"/>
    <property type="project" value="UniProtKB-KW"/>
</dbReference>
<name>A0A934IGG7_9HYPH</name>
<evidence type="ECO:0000256" key="2">
    <source>
        <dbReference type="ARBA" id="ARBA00022801"/>
    </source>
</evidence>
<evidence type="ECO:0000259" key="7">
    <source>
        <dbReference type="SMART" id="SM00833"/>
    </source>
</evidence>
<protein>
    <submittedName>
        <fullName evidence="8">GTP-binding protein</fullName>
    </submittedName>
</protein>